<protein>
    <submittedName>
        <fullName evidence="2">Uncharacterized protein</fullName>
    </submittedName>
</protein>
<feature type="transmembrane region" description="Helical" evidence="1">
    <location>
        <begin position="152"/>
        <end position="180"/>
    </location>
</feature>
<feature type="transmembrane region" description="Helical" evidence="1">
    <location>
        <begin position="266"/>
        <end position="284"/>
    </location>
</feature>
<dbReference type="OrthoDB" id="42924at2157"/>
<feature type="transmembrane region" description="Helical" evidence="1">
    <location>
        <begin position="20"/>
        <end position="42"/>
    </location>
</feature>
<keyword evidence="1" id="KW-0472">Membrane</keyword>
<proteinExistence type="predicted"/>
<sequence length="288" mass="31704">MKRLTWYTAKVSILSRSSIIWGFSFSLFWVLVGAFTGTPIILKDHLSLMQQYGTSSYWLGDGYRLYVSTWYMFVSISIIGSLAAASSMYFMDGMTSFKFLTRFGKIRTKELTASLLSGGVISSLLVSSILIVMLVTIFSINGLGIVVFPSDIPLLVGSVVLSGAFIFSLSLLIVIGLNLIGQDNVVFVPYILLAINIGSYFIWLYSSYSSSTVDYLVPFMAIMALSGSAYYGSGVPTSFGSVSYTNSVPYLGKMVITHSVSVPEDLLSVIVWTLVIIFLDIYLMRKVR</sequence>
<keyword evidence="3" id="KW-1185">Reference proteome</keyword>
<dbReference type="Proteomes" id="UP000024332">
    <property type="component" value="Unassembled WGS sequence"/>
</dbReference>
<dbReference type="EMBL" id="JFZT01000033">
    <property type="protein sequence ID" value="EZQ10144.1"/>
    <property type="molecule type" value="Genomic_DNA"/>
</dbReference>
<feature type="transmembrane region" description="Helical" evidence="1">
    <location>
        <begin position="111"/>
        <end position="140"/>
    </location>
</feature>
<accession>A0A031LRP8</accession>
<name>A0A031LRP8_9CREN</name>
<dbReference type="STRING" id="1160895.CM19_04415"/>
<reference evidence="2 3" key="1">
    <citation type="submission" date="2014-03" db="EMBL/GenBank/DDBJ databases">
        <title>Draft genome sequence of the novel thermoacidophilic archaea Acidianus copahuensis ALE1 strain, isolated from Copahue volcanic area in Neuquen Argentina.</title>
        <authorList>
            <person name="Urbieta M.S."/>
            <person name="Rascovan N."/>
            <person name="Castro C."/>
            <person name="Revale S."/>
            <person name="Giaveno M.A."/>
            <person name="Vazquez M.P."/>
            <person name="Donati E.R."/>
        </authorList>
    </citation>
    <scope>NUCLEOTIDE SEQUENCE [LARGE SCALE GENOMIC DNA]</scope>
    <source>
        <strain evidence="2 3">ALE1</strain>
    </source>
</reference>
<dbReference type="RefSeq" id="WP_048099181.1">
    <property type="nucleotide sequence ID" value="NZ_JFZT01000033.1"/>
</dbReference>
<feature type="transmembrane region" description="Helical" evidence="1">
    <location>
        <begin position="70"/>
        <end position="90"/>
    </location>
</feature>
<organism evidence="2 3">
    <name type="scientific">Candidatus Acidianus copahuensis</name>
    <dbReference type="NCBI Taxonomy" id="1160895"/>
    <lineage>
        <taxon>Archaea</taxon>
        <taxon>Thermoproteota</taxon>
        <taxon>Thermoprotei</taxon>
        <taxon>Sulfolobales</taxon>
        <taxon>Sulfolobaceae</taxon>
        <taxon>Acidianus</taxon>
    </lineage>
</organism>
<keyword evidence="1" id="KW-0812">Transmembrane</keyword>
<keyword evidence="1" id="KW-1133">Transmembrane helix</keyword>
<comment type="caution">
    <text evidence="2">The sequence shown here is derived from an EMBL/GenBank/DDBJ whole genome shotgun (WGS) entry which is preliminary data.</text>
</comment>
<evidence type="ECO:0000256" key="1">
    <source>
        <dbReference type="SAM" id="Phobius"/>
    </source>
</evidence>
<evidence type="ECO:0000313" key="2">
    <source>
        <dbReference type="EMBL" id="EZQ10144.1"/>
    </source>
</evidence>
<feature type="transmembrane region" description="Helical" evidence="1">
    <location>
        <begin position="187"/>
        <end position="206"/>
    </location>
</feature>
<gene>
    <name evidence="2" type="ORF">CM19_04415</name>
</gene>
<dbReference type="AlphaFoldDB" id="A0A031LRP8"/>
<evidence type="ECO:0000313" key="3">
    <source>
        <dbReference type="Proteomes" id="UP000024332"/>
    </source>
</evidence>